<gene>
    <name evidence="9" type="ORF">N4261_13680</name>
</gene>
<dbReference type="Pfam" id="PF00989">
    <property type="entry name" value="PAS"/>
    <property type="match status" value="1"/>
</dbReference>
<evidence type="ECO:0000259" key="7">
    <source>
        <dbReference type="PROSITE" id="PS50112"/>
    </source>
</evidence>
<dbReference type="PROSITE" id="PS50113">
    <property type="entry name" value="PAC"/>
    <property type="match status" value="1"/>
</dbReference>
<dbReference type="SUPFAM" id="SSF55785">
    <property type="entry name" value="PYP-like sensor domain (PAS domain)"/>
    <property type="match status" value="2"/>
</dbReference>
<reference evidence="9" key="1">
    <citation type="submission" date="2022-10" db="EMBL/GenBank/DDBJ databases">
        <title>Characterization and whole genome sequencing of a new Roseateles species, isolated from fresh water.</title>
        <authorList>
            <person name="Guliayeva D.Y."/>
            <person name="Akhremchuk A.E."/>
            <person name="Sikolenko M.A."/>
            <person name="Valentovich L.N."/>
            <person name="Sidarenka A.V."/>
        </authorList>
    </citation>
    <scope>NUCLEOTIDE SEQUENCE</scope>
    <source>
        <strain evidence="9">BIM B-1768</strain>
    </source>
</reference>
<dbReference type="EC" id="2.7.13.3" evidence="2"/>
<dbReference type="InterPro" id="IPR036097">
    <property type="entry name" value="HisK_dim/P_sf"/>
</dbReference>
<feature type="domain" description="PAC" evidence="8">
    <location>
        <begin position="202"/>
        <end position="252"/>
    </location>
</feature>
<dbReference type="InterPro" id="IPR005467">
    <property type="entry name" value="His_kinase_dom"/>
</dbReference>
<dbReference type="Proteomes" id="UP001064933">
    <property type="component" value="Chromosome"/>
</dbReference>
<name>A0ABY6AUZ0_9BURK</name>
<evidence type="ECO:0000256" key="3">
    <source>
        <dbReference type="ARBA" id="ARBA00022553"/>
    </source>
</evidence>
<dbReference type="PROSITE" id="PS50110">
    <property type="entry name" value="RESPONSE_REGULATORY"/>
    <property type="match status" value="1"/>
</dbReference>
<dbReference type="PROSITE" id="PS50109">
    <property type="entry name" value="HIS_KIN"/>
    <property type="match status" value="1"/>
</dbReference>
<dbReference type="InterPro" id="IPR001610">
    <property type="entry name" value="PAC"/>
</dbReference>
<dbReference type="InterPro" id="IPR036890">
    <property type="entry name" value="HATPase_C_sf"/>
</dbReference>
<dbReference type="SMART" id="SM00448">
    <property type="entry name" value="REC"/>
    <property type="match status" value="1"/>
</dbReference>
<evidence type="ECO:0000259" key="5">
    <source>
        <dbReference type="PROSITE" id="PS50109"/>
    </source>
</evidence>
<dbReference type="InterPro" id="IPR000014">
    <property type="entry name" value="PAS"/>
</dbReference>
<protein>
    <recommendedName>
        <fullName evidence="2">histidine kinase</fullName>
        <ecNumber evidence="2">2.7.13.3</ecNumber>
    </recommendedName>
</protein>
<dbReference type="Pfam" id="PF00512">
    <property type="entry name" value="HisKA"/>
    <property type="match status" value="1"/>
</dbReference>
<feature type="modified residue" description="4-aspartylphosphate" evidence="4">
    <location>
        <position position="585"/>
    </location>
</feature>
<dbReference type="InterPro" id="IPR013767">
    <property type="entry name" value="PAS_fold"/>
</dbReference>
<evidence type="ECO:0000259" key="6">
    <source>
        <dbReference type="PROSITE" id="PS50110"/>
    </source>
</evidence>
<accession>A0ABY6AUZ0</accession>
<dbReference type="Pfam" id="PF02518">
    <property type="entry name" value="HATPase_c"/>
    <property type="match status" value="1"/>
</dbReference>
<dbReference type="PANTHER" id="PTHR45339">
    <property type="entry name" value="HYBRID SIGNAL TRANSDUCTION HISTIDINE KINASE J"/>
    <property type="match status" value="1"/>
</dbReference>
<dbReference type="SMART" id="SM00388">
    <property type="entry name" value="HisKA"/>
    <property type="match status" value="1"/>
</dbReference>
<dbReference type="InterPro" id="IPR004358">
    <property type="entry name" value="Sig_transdc_His_kin-like_C"/>
</dbReference>
<dbReference type="Pfam" id="PF00072">
    <property type="entry name" value="Response_reg"/>
    <property type="match status" value="1"/>
</dbReference>
<keyword evidence="10" id="KW-1185">Reference proteome</keyword>
<dbReference type="Gene3D" id="3.30.565.10">
    <property type="entry name" value="Histidine kinase-like ATPase, C-terminal domain"/>
    <property type="match status" value="1"/>
</dbReference>
<dbReference type="CDD" id="cd17546">
    <property type="entry name" value="REC_hyHK_CKI1_RcsC-like"/>
    <property type="match status" value="1"/>
</dbReference>
<dbReference type="InterPro" id="IPR003594">
    <property type="entry name" value="HATPase_dom"/>
</dbReference>
<dbReference type="RefSeq" id="WP_261755855.1">
    <property type="nucleotide sequence ID" value="NZ_CP104562.2"/>
</dbReference>
<dbReference type="InterPro" id="IPR035965">
    <property type="entry name" value="PAS-like_dom_sf"/>
</dbReference>
<dbReference type="Gene3D" id="1.10.287.130">
    <property type="match status" value="1"/>
</dbReference>
<evidence type="ECO:0000313" key="9">
    <source>
        <dbReference type="EMBL" id="UXH76123.1"/>
    </source>
</evidence>
<keyword evidence="3 4" id="KW-0597">Phosphoprotein</keyword>
<dbReference type="PROSITE" id="PS50112">
    <property type="entry name" value="PAS"/>
    <property type="match status" value="2"/>
</dbReference>
<evidence type="ECO:0000313" key="10">
    <source>
        <dbReference type="Proteomes" id="UP001064933"/>
    </source>
</evidence>
<feature type="domain" description="Response regulatory" evidence="6">
    <location>
        <begin position="537"/>
        <end position="652"/>
    </location>
</feature>
<dbReference type="InterPro" id="IPR000700">
    <property type="entry name" value="PAS-assoc_C"/>
</dbReference>
<comment type="catalytic activity">
    <reaction evidence="1">
        <text>ATP + protein L-histidine = ADP + protein N-phospho-L-histidine.</text>
        <dbReference type="EC" id="2.7.13.3"/>
    </reaction>
</comment>
<dbReference type="CDD" id="cd16922">
    <property type="entry name" value="HATPase_EvgS-ArcB-TorS-like"/>
    <property type="match status" value="1"/>
</dbReference>
<organism evidence="9 10">
    <name type="scientific">Roseateles amylovorans</name>
    <dbReference type="NCBI Taxonomy" id="2978473"/>
    <lineage>
        <taxon>Bacteria</taxon>
        <taxon>Pseudomonadati</taxon>
        <taxon>Pseudomonadota</taxon>
        <taxon>Betaproteobacteria</taxon>
        <taxon>Burkholderiales</taxon>
        <taxon>Sphaerotilaceae</taxon>
        <taxon>Roseateles</taxon>
    </lineage>
</organism>
<dbReference type="SUPFAM" id="SSF52172">
    <property type="entry name" value="CheY-like"/>
    <property type="match status" value="1"/>
</dbReference>
<dbReference type="EMBL" id="CP104562">
    <property type="protein sequence ID" value="UXH76123.1"/>
    <property type="molecule type" value="Genomic_DNA"/>
</dbReference>
<feature type="domain" description="PAS" evidence="7">
    <location>
        <begin position="128"/>
        <end position="177"/>
    </location>
</feature>
<evidence type="ECO:0000256" key="4">
    <source>
        <dbReference type="PROSITE-ProRule" id="PRU00169"/>
    </source>
</evidence>
<evidence type="ECO:0000259" key="8">
    <source>
        <dbReference type="PROSITE" id="PS50113"/>
    </source>
</evidence>
<dbReference type="Gene3D" id="3.30.450.20">
    <property type="entry name" value="PAS domain"/>
    <property type="match status" value="2"/>
</dbReference>
<dbReference type="SUPFAM" id="SSF55874">
    <property type="entry name" value="ATPase domain of HSP90 chaperone/DNA topoisomerase II/histidine kinase"/>
    <property type="match status" value="1"/>
</dbReference>
<dbReference type="InterPro" id="IPR003661">
    <property type="entry name" value="HisK_dim/P_dom"/>
</dbReference>
<dbReference type="InterPro" id="IPR001789">
    <property type="entry name" value="Sig_transdc_resp-reg_receiver"/>
</dbReference>
<dbReference type="PRINTS" id="PR00344">
    <property type="entry name" value="BCTRLSENSOR"/>
</dbReference>
<dbReference type="SMART" id="SM00086">
    <property type="entry name" value="PAC"/>
    <property type="match status" value="2"/>
</dbReference>
<dbReference type="Pfam" id="PF13426">
    <property type="entry name" value="PAS_9"/>
    <property type="match status" value="1"/>
</dbReference>
<feature type="domain" description="Histidine kinase" evidence="5">
    <location>
        <begin position="288"/>
        <end position="508"/>
    </location>
</feature>
<dbReference type="SMART" id="SM00091">
    <property type="entry name" value="PAS"/>
    <property type="match status" value="2"/>
</dbReference>
<evidence type="ECO:0000256" key="1">
    <source>
        <dbReference type="ARBA" id="ARBA00000085"/>
    </source>
</evidence>
<dbReference type="CDD" id="cd00082">
    <property type="entry name" value="HisKA"/>
    <property type="match status" value="1"/>
</dbReference>
<proteinExistence type="predicted"/>
<dbReference type="PANTHER" id="PTHR45339:SF5">
    <property type="entry name" value="HISTIDINE KINASE"/>
    <property type="match status" value="1"/>
</dbReference>
<sequence>MHLPKDAWYRMLFVHSLDGILLSRPSGQILTANPAACTILGYAEDEIGLLHRNDVVAPDHVRMAEALTQRGLNGQWRGALDFLRKDGSTVPVDVSSEAFAGVDDQLLHCLIFRDLSAQQQANAALRESENRYRTAFMTSPDAITITDLKDGKYLDINEGFTRIFGWRRVEAVGRTALELKIWADLADRAQFIHQFTLERECINFEARFLNRHGEPVTGLVSSRAIAFGGQSCLLTVTRDVSERKRAEVELDHYRHHLEELVEARTREVETARDVAQRANQAKSVFLANMSHEIRTPLNAILGYARLLQRSVASDLQREQIERVRSAGDHLLMIVNDVLDFSKIEAGELQLECIGFEPAALMEGVRALILNQATTKGLTVSVELHDVPATLFGDPTRLRQAILNLASNAVKFTERGSVTLRAHGVEAEDRCLLIRFEVSDTGIGIDPAKVGQLFEPFHQLDASTTRLHGGTGLGLAITRRLARMMGGDAGVESAWGRGSAFWFTARCELGTHSAASAGEVPPAALDLEQVRGQLSGKRILVAEDNPVNQELIRTLLEDVGLVVDMAEDGQQAVDRADAPVALIFMDMQMPLMDGLAATRLIRQIAARKDTPIVAMTANAFDTDRQRCMDAGMNDFLTKPVDPDQLYGLLLQWLSVGH</sequence>
<dbReference type="CDD" id="cd00130">
    <property type="entry name" value="PAS"/>
    <property type="match status" value="2"/>
</dbReference>
<dbReference type="InterPro" id="IPR011006">
    <property type="entry name" value="CheY-like_superfamily"/>
</dbReference>
<dbReference type="NCBIfam" id="TIGR00229">
    <property type="entry name" value="sensory_box"/>
    <property type="match status" value="2"/>
</dbReference>
<dbReference type="SUPFAM" id="SSF47384">
    <property type="entry name" value="Homodimeric domain of signal transducing histidine kinase"/>
    <property type="match status" value="1"/>
</dbReference>
<dbReference type="SMART" id="SM00387">
    <property type="entry name" value="HATPase_c"/>
    <property type="match status" value="1"/>
</dbReference>
<dbReference type="Gene3D" id="3.40.50.2300">
    <property type="match status" value="1"/>
</dbReference>
<feature type="domain" description="PAS" evidence="7">
    <location>
        <begin position="5"/>
        <end position="75"/>
    </location>
</feature>
<evidence type="ECO:0000256" key="2">
    <source>
        <dbReference type="ARBA" id="ARBA00012438"/>
    </source>
</evidence>